<feature type="domain" description="Disease resistance protein winged helix" evidence="3">
    <location>
        <begin position="1"/>
        <end position="37"/>
    </location>
</feature>
<dbReference type="GO" id="GO:0006952">
    <property type="term" value="P:defense response"/>
    <property type="evidence" value="ECO:0007669"/>
    <property type="project" value="UniProtKB-KW"/>
</dbReference>
<dbReference type="SUPFAM" id="SSF52047">
    <property type="entry name" value="RNI-like"/>
    <property type="match status" value="1"/>
</dbReference>
<gene>
    <name evidence="5" type="ORF">POPTR_005G010501</name>
</gene>
<sequence>MEDMGNKYFNYLLANSFFQDVQRNEYKIVTSCKMHDLTLPVSKSKTLTLEVDLVVDGASHIRHLNLISCTDVELAFSEVEARELHTVIDVLNRYWKFKSLRALKSRQSIELPDSICKMKHLRYLDVSSTEIKELPESITKLCCLETLRIWNCKEVASIPGLQHSTALWHCPDLISIPVNNHSVSEFDSIPKGLLRLLHHSTEGIKHQRFFKGAGGFSCRGYKFNTTLE</sequence>
<proteinExistence type="predicted"/>
<accession>A0A3N7EVE1</accession>
<dbReference type="Pfam" id="PF23598">
    <property type="entry name" value="LRR_14"/>
    <property type="match status" value="1"/>
</dbReference>
<dbReference type="PANTHER" id="PTHR36766">
    <property type="entry name" value="PLANT BROAD-SPECTRUM MILDEW RESISTANCE PROTEIN RPW8"/>
    <property type="match status" value="1"/>
</dbReference>
<evidence type="ECO:0000259" key="3">
    <source>
        <dbReference type="Pfam" id="PF23559"/>
    </source>
</evidence>
<reference evidence="5 6" key="1">
    <citation type="journal article" date="2006" name="Science">
        <title>The genome of black cottonwood, Populus trichocarpa (Torr. &amp; Gray).</title>
        <authorList>
            <person name="Tuskan G.A."/>
            <person name="Difazio S."/>
            <person name="Jansson S."/>
            <person name="Bohlmann J."/>
            <person name="Grigoriev I."/>
            <person name="Hellsten U."/>
            <person name="Putnam N."/>
            <person name="Ralph S."/>
            <person name="Rombauts S."/>
            <person name="Salamov A."/>
            <person name="Schein J."/>
            <person name="Sterck L."/>
            <person name="Aerts A."/>
            <person name="Bhalerao R.R."/>
            <person name="Bhalerao R.P."/>
            <person name="Blaudez D."/>
            <person name="Boerjan W."/>
            <person name="Brun A."/>
            <person name="Brunner A."/>
            <person name="Busov V."/>
            <person name="Campbell M."/>
            <person name="Carlson J."/>
            <person name="Chalot M."/>
            <person name="Chapman J."/>
            <person name="Chen G.L."/>
            <person name="Cooper D."/>
            <person name="Coutinho P.M."/>
            <person name="Couturier J."/>
            <person name="Covert S."/>
            <person name="Cronk Q."/>
            <person name="Cunningham R."/>
            <person name="Davis J."/>
            <person name="Degroeve S."/>
            <person name="Dejardin A."/>
            <person name="Depamphilis C."/>
            <person name="Detter J."/>
            <person name="Dirks B."/>
            <person name="Dubchak I."/>
            <person name="Duplessis S."/>
            <person name="Ehlting J."/>
            <person name="Ellis B."/>
            <person name="Gendler K."/>
            <person name="Goodstein D."/>
            <person name="Gribskov M."/>
            <person name="Grimwood J."/>
            <person name="Groover A."/>
            <person name="Gunter L."/>
            <person name="Hamberger B."/>
            <person name="Heinze B."/>
            <person name="Helariutta Y."/>
            <person name="Henrissat B."/>
            <person name="Holligan D."/>
            <person name="Holt R."/>
            <person name="Huang W."/>
            <person name="Islam-Faridi N."/>
            <person name="Jones S."/>
            <person name="Jones-Rhoades M."/>
            <person name="Jorgensen R."/>
            <person name="Joshi C."/>
            <person name="Kangasjarvi J."/>
            <person name="Karlsson J."/>
            <person name="Kelleher C."/>
            <person name="Kirkpatrick R."/>
            <person name="Kirst M."/>
            <person name="Kohler A."/>
            <person name="Kalluri U."/>
            <person name="Larimer F."/>
            <person name="Leebens-Mack J."/>
            <person name="Leple J.C."/>
            <person name="Locascio P."/>
            <person name="Lou Y."/>
            <person name="Lucas S."/>
            <person name="Martin F."/>
            <person name="Montanini B."/>
            <person name="Napoli C."/>
            <person name="Nelson D.R."/>
            <person name="Nelson C."/>
            <person name="Nieminen K."/>
            <person name="Nilsson O."/>
            <person name="Pereda V."/>
            <person name="Peter G."/>
            <person name="Philippe R."/>
            <person name="Pilate G."/>
            <person name="Poliakov A."/>
            <person name="Razumovskaya J."/>
            <person name="Richardson P."/>
            <person name="Rinaldi C."/>
            <person name="Ritland K."/>
            <person name="Rouze P."/>
            <person name="Ryaboy D."/>
            <person name="Schmutz J."/>
            <person name="Schrader J."/>
            <person name="Segerman B."/>
            <person name="Shin H."/>
            <person name="Siddiqui A."/>
            <person name="Sterky F."/>
            <person name="Terry A."/>
            <person name="Tsai C.J."/>
            <person name="Uberbacher E."/>
            <person name="Unneberg P."/>
            <person name="Vahala J."/>
            <person name="Wall K."/>
            <person name="Wessler S."/>
            <person name="Yang G."/>
            <person name="Yin T."/>
            <person name="Douglas C."/>
            <person name="Marra M."/>
            <person name="Sandberg G."/>
            <person name="Van de Peer Y."/>
            <person name="Rokhsar D."/>
        </authorList>
    </citation>
    <scope>NUCLEOTIDE SEQUENCE [LARGE SCALE GENOMIC DNA]</scope>
    <source>
        <strain evidence="6">cv. Nisqually</strain>
    </source>
</reference>
<dbReference type="InterPro" id="IPR032675">
    <property type="entry name" value="LRR_dom_sf"/>
</dbReference>
<dbReference type="EMBL" id="CM009294">
    <property type="protein sequence ID" value="RQO89846.1"/>
    <property type="molecule type" value="Genomic_DNA"/>
</dbReference>
<dbReference type="AlphaFoldDB" id="A0A3N7EVE1"/>
<evidence type="ECO:0000256" key="2">
    <source>
        <dbReference type="ARBA" id="ARBA00022821"/>
    </source>
</evidence>
<protein>
    <submittedName>
        <fullName evidence="5">Uncharacterized protein</fullName>
    </submittedName>
</protein>
<dbReference type="Gene3D" id="3.80.10.10">
    <property type="entry name" value="Ribonuclease Inhibitor"/>
    <property type="match status" value="1"/>
</dbReference>
<dbReference type="Pfam" id="PF23559">
    <property type="entry name" value="WHD_DRP"/>
    <property type="match status" value="1"/>
</dbReference>
<keyword evidence="6" id="KW-1185">Reference proteome</keyword>
<keyword evidence="1" id="KW-0677">Repeat</keyword>
<organism evidence="5 6">
    <name type="scientific">Populus trichocarpa</name>
    <name type="common">Western balsam poplar</name>
    <name type="synonym">Populus balsamifera subsp. trichocarpa</name>
    <dbReference type="NCBI Taxonomy" id="3694"/>
    <lineage>
        <taxon>Eukaryota</taxon>
        <taxon>Viridiplantae</taxon>
        <taxon>Streptophyta</taxon>
        <taxon>Embryophyta</taxon>
        <taxon>Tracheophyta</taxon>
        <taxon>Spermatophyta</taxon>
        <taxon>Magnoliopsida</taxon>
        <taxon>eudicotyledons</taxon>
        <taxon>Gunneridae</taxon>
        <taxon>Pentapetalae</taxon>
        <taxon>rosids</taxon>
        <taxon>fabids</taxon>
        <taxon>Malpighiales</taxon>
        <taxon>Salicaceae</taxon>
        <taxon>Saliceae</taxon>
        <taxon>Populus</taxon>
    </lineage>
</organism>
<dbReference type="Proteomes" id="UP000006729">
    <property type="component" value="Chromosome 5"/>
</dbReference>
<evidence type="ECO:0000313" key="5">
    <source>
        <dbReference type="EMBL" id="RQO89846.1"/>
    </source>
</evidence>
<feature type="domain" description="Disease resistance R13L4/SHOC-2-like LRR" evidence="4">
    <location>
        <begin position="90"/>
        <end position="157"/>
    </location>
</feature>
<dbReference type="InterPro" id="IPR055414">
    <property type="entry name" value="LRR_R13L4/SHOC2-like"/>
</dbReference>
<dbReference type="STRING" id="3694.A0A3N7EVE1"/>
<evidence type="ECO:0000256" key="1">
    <source>
        <dbReference type="ARBA" id="ARBA00022737"/>
    </source>
</evidence>
<evidence type="ECO:0000313" key="6">
    <source>
        <dbReference type="Proteomes" id="UP000006729"/>
    </source>
</evidence>
<dbReference type="InParanoid" id="A0A3N7EVE1"/>
<dbReference type="PANTHER" id="PTHR36766:SF70">
    <property type="entry name" value="DISEASE RESISTANCE PROTEIN RGA4"/>
    <property type="match status" value="1"/>
</dbReference>
<keyword evidence="2" id="KW-0611">Plant defense</keyword>
<name>A0A3N7EVE1_POPTR</name>
<evidence type="ECO:0000259" key="4">
    <source>
        <dbReference type="Pfam" id="PF23598"/>
    </source>
</evidence>
<dbReference type="InterPro" id="IPR058922">
    <property type="entry name" value="WHD_DRP"/>
</dbReference>